<dbReference type="AlphaFoldDB" id="A0ABD2I501"/>
<dbReference type="InterPro" id="IPR014721">
    <property type="entry name" value="Ribsml_uS5_D2-typ_fold_subgr"/>
</dbReference>
<name>A0ABD2I501_HETSC</name>
<gene>
    <name evidence="2" type="ORF">niasHS_015506</name>
</gene>
<proteinExistence type="predicted"/>
<evidence type="ECO:0000259" key="1">
    <source>
        <dbReference type="Pfam" id="PF05362"/>
    </source>
</evidence>
<evidence type="ECO:0000313" key="3">
    <source>
        <dbReference type="Proteomes" id="UP001620645"/>
    </source>
</evidence>
<comment type="caution">
    <text evidence="2">The sequence shown here is derived from an EMBL/GenBank/DDBJ whole genome shotgun (WGS) entry which is preliminary data.</text>
</comment>
<protein>
    <recommendedName>
        <fullName evidence="1">Lon proteolytic domain-containing protein</fullName>
    </recommendedName>
</protein>
<sequence length="182" mass="20804">MALEGKLFSIKISCRDELDAHGLTWVASVTPPARGRYTVFFHATQKNEKTRGQLFLIHDQAHRKHFERLFRRLWGGRFCLAGNNYLDHNALCCMCRHKLCRSDTAITAWIDGMQQIRGVDDLALKALVASEEDEKIKRLVMSRENQQEWEALPPNTKGQVQGIFVGNVNELIAQVFKPIPSQ</sequence>
<keyword evidence="3" id="KW-1185">Reference proteome</keyword>
<feature type="domain" description="Lon proteolytic" evidence="1">
    <location>
        <begin position="90"/>
        <end position="176"/>
    </location>
</feature>
<dbReference type="Proteomes" id="UP001620645">
    <property type="component" value="Unassembled WGS sequence"/>
</dbReference>
<dbReference type="InterPro" id="IPR008269">
    <property type="entry name" value="Lon_proteolytic"/>
</dbReference>
<reference evidence="2 3" key="1">
    <citation type="submission" date="2024-10" db="EMBL/GenBank/DDBJ databases">
        <authorList>
            <person name="Kim D."/>
        </authorList>
    </citation>
    <scope>NUCLEOTIDE SEQUENCE [LARGE SCALE GENOMIC DNA]</scope>
    <source>
        <strain evidence="2">Taebaek</strain>
    </source>
</reference>
<accession>A0ABD2I501</accession>
<dbReference type="EMBL" id="JBICCN010000396">
    <property type="protein sequence ID" value="KAL3071243.1"/>
    <property type="molecule type" value="Genomic_DNA"/>
</dbReference>
<evidence type="ECO:0000313" key="2">
    <source>
        <dbReference type="EMBL" id="KAL3071243.1"/>
    </source>
</evidence>
<dbReference type="Gene3D" id="3.30.230.10">
    <property type="match status" value="1"/>
</dbReference>
<dbReference type="Pfam" id="PF05362">
    <property type="entry name" value="Lon_C"/>
    <property type="match status" value="1"/>
</dbReference>
<organism evidence="2 3">
    <name type="scientific">Heterodera schachtii</name>
    <name type="common">Sugarbeet cyst nematode worm</name>
    <name type="synonym">Tylenchus schachtii</name>
    <dbReference type="NCBI Taxonomy" id="97005"/>
    <lineage>
        <taxon>Eukaryota</taxon>
        <taxon>Metazoa</taxon>
        <taxon>Ecdysozoa</taxon>
        <taxon>Nematoda</taxon>
        <taxon>Chromadorea</taxon>
        <taxon>Rhabditida</taxon>
        <taxon>Tylenchina</taxon>
        <taxon>Tylenchomorpha</taxon>
        <taxon>Tylenchoidea</taxon>
        <taxon>Heteroderidae</taxon>
        <taxon>Heteroderinae</taxon>
        <taxon>Heterodera</taxon>
    </lineage>
</organism>